<dbReference type="EMBL" id="DTGR01000158">
    <property type="protein sequence ID" value="HHS29969.1"/>
    <property type="molecule type" value="Genomic_DNA"/>
</dbReference>
<comment type="caution">
    <text evidence="1">The sequence shown here is derived from an EMBL/GenBank/DDBJ whole genome shotgun (WGS) entry which is preliminary data.</text>
</comment>
<reference evidence="1" key="1">
    <citation type="journal article" date="2020" name="mSystems">
        <title>Genome- and Community-Level Interaction Insights into Carbon Utilization and Element Cycling Functions of Hydrothermarchaeota in Hydrothermal Sediment.</title>
        <authorList>
            <person name="Zhou Z."/>
            <person name="Liu Y."/>
            <person name="Xu W."/>
            <person name="Pan J."/>
            <person name="Luo Z.H."/>
            <person name="Li M."/>
        </authorList>
    </citation>
    <scope>NUCLEOTIDE SEQUENCE [LARGE SCALE GENOMIC DNA]</scope>
    <source>
        <strain evidence="1">SpSt-767</strain>
    </source>
</reference>
<accession>A0A7V6DQ91</accession>
<protein>
    <submittedName>
        <fullName evidence="1">Uncharacterized protein</fullName>
    </submittedName>
</protein>
<evidence type="ECO:0000313" key="1">
    <source>
        <dbReference type="EMBL" id="HHS29969.1"/>
    </source>
</evidence>
<proteinExistence type="predicted"/>
<dbReference type="AlphaFoldDB" id="A0A7V6DQ91"/>
<sequence>MKEKVMAYPVIIRNTYGYCSYLVLDDHPRELLRHQGFQEEYSIRPWLGSTDPVDAIEEWAEMLAEDIDNYRIVDSDNRDFCCDLSSWDHCRR</sequence>
<name>A0A7V6DQ91_9BACT</name>
<organism evidence="1">
    <name type="scientific">Desulfobacca acetoxidans</name>
    <dbReference type="NCBI Taxonomy" id="60893"/>
    <lineage>
        <taxon>Bacteria</taxon>
        <taxon>Pseudomonadati</taxon>
        <taxon>Thermodesulfobacteriota</taxon>
        <taxon>Desulfobaccia</taxon>
        <taxon>Desulfobaccales</taxon>
        <taxon>Desulfobaccaceae</taxon>
        <taxon>Desulfobacca</taxon>
    </lineage>
</organism>
<gene>
    <name evidence="1" type="ORF">ENV52_09760</name>
</gene>